<proteinExistence type="inferred from homology"/>
<dbReference type="SUPFAM" id="SSF52833">
    <property type="entry name" value="Thioredoxin-like"/>
    <property type="match status" value="1"/>
</dbReference>
<dbReference type="GO" id="GO:0015035">
    <property type="term" value="F:protein-disulfide reductase activity"/>
    <property type="evidence" value="ECO:0007669"/>
    <property type="project" value="TreeGrafter"/>
</dbReference>
<keyword evidence="3" id="KW-0249">Electron transport</keyword>
<dbReference type="PROSITE" id="PS51354">
    <property type="entry name" value="GLUTAREDOXIN_2"/>
    <property type="match status" value="1"/>
</dbReference>
<comment type="similarity">
    <text evidence="1">Belongs to the glutaredoxin family.</text>
</comment>
<evidence type="ECO:0000313" key="7">
    <source>
        <dbReference type="EMBL" id="CAD9992150.1"/>
    </source>
</evidence>
<evidence type="ECO:0000256" key="6">
    <source>
        <dbReference type="SAM" id="SignalP"/>
    </source>
</evidence>
<dbReference type="PANTHER" id="PTHR46679:SF1">
    <property type="entry name" value="GLUTAREDOXIN-2, MITOCHONDRIAL"/>
    <property type="match status" value="1"/>
</dbReference>
<evidence type="ECO:0008006" key="8">
    <source>
        <dbReference type="Google" id="ProtNLM"/>
    </source>
</evidence>
<name>A0A7S2YS75_9STRA</name>
<keyword evidence="6" id="KW-0732">Signal</keyword>
<dbReference type="GO" id="GO:0005739">
    <property type="term" value="C:mitochondrion"/>
    <property type="evidence" value="ECO:0007669"/>
    <property type="project" value="TreeGrafter"/>
</dbReference>
<dbReference type="PANTHER" id="PTHR46679">
    <property type="match status" value="1"/>
</dbReference>
<evidence type="ECO:0000256" key="1">
    <source>
        <dbReference type="ARBA" id="ARBA00007787"/>
    </source>
</evidence>
<evidence type="ECO:0000256" key="2">
    <source>
        <dbReference type="ARBA" id="ARBA00022448"/>
    </source>
</evidence>
<feature type="signal peptide" evidence="6">
    <location>
        <begin position="1"/>
        <end position="22"/>
    </location>
</feature>
<dbReference type="Gene3D" id="3.40.30.10">
    <property type="entry name" value="Glutaredoxin"/>
    <property type="match status" value="1"/>
</dbReference>
<accession>A0A7S2YS75</accession>
<evidence type="ECO:0000256" key="3">
    <source>
        <dbReference type="ARBA" id="ARBA00022982"/>
    </source>
</evidence>
<protein>
    <recommendedName>
        <fullName evidence="8">Glutaredoxin domain-containing protein</fullName>
    </recommendedName>
</protein>
<sequence>MMNSKSVLAFVAALLATNSAVALSSQVAGANPAIKAMANGMSLLKPAFVAEAKIQASLLGGQVDSEEVAQEIASEVQADKIVIYTYGLSPFSTEAVAILEKNGYEYNKIELGAEWFLLGGKNSVKRVLLSEQVDNGATSLPKVFINGQCIGGCAELAEAADSGALETMVNPPVAAKKSLFALF</sequence>
<keyword evidence="4" id="KW-1015">Disulfide bond</keyword>
<dbReference type="EMBL" id="HBHT01038290">
    <property type="protein sequence ID" value="CAD9992150.1"/>
    <property type="molecule type" value="Transcribed_RNA"/>
</dbReference>
<gene>
    <name evidence="7" type="ORF">APAL1065_LOCUS25729</name>
</gene>
<organism evidence="7">
    <name type="scientific">Entomoneis paludosa</name>
    <dbReference type="NCBI Taxonomy" id="265537"/>
    <lineage>
        <taxon>Eukaryota</taxon>
        <taxon>Sar</taxon>
        <taxon>Stramenopiles</taxon>
        <taxon>Ochrophyta</taxon>
        <taxon>Bacillariophyta</taxon>
        <taxon>Bacillariophyceae</taxon>
        <taxon>Bacillariophycidae</taxon>
        <taxon>Entomoneidaceae</taxon>
        <taxon>Entomoneis</taxon>
    </lineage>
</organism>
<feature type="chain" id="PRO_5031127719" description="Glutaredoxin domain-containing protein" evidence="6">
    <location>
        <begin position="23"/>
        <end position="183"/>
    </location>
</feature>
<dbReference type="InterPro" id="IPR036249">
    <property type="entry name" value="Thioredoxin-like_sf"/>
</dbReference>
<keyword evidence="2" id="KW-0813">Transport</keyword>
<evidence type="ECO:0000256" key="4">
    <source>
        <dbReference type="ARBA" id="ARBA00023157"/>
    </source>
</evidence>
<keyword evidence="5" id="KW-0676">Redox-active center</keyword>
<dbReference type="AlphaFoldDB" id="A0A7S2YS75"/>
<evidence type="ECO:0000256" key="5">
    <source>
        <dbReference type="ARBA" id="ARBA00023284"/>
    </source>
</evidence>
<reference evidence="7" key="1">
    <citation type="submission" date="2021-01" db="EMBL/GenBank/DDBJ databases">
        <authorList>
            <person name="Corre E."/>
            <person name="Pelletier E."/>
            <person name="Niang G."/>
            <person name="Scheremetjew M."/>
            <person name="Finn R."/>
            <person name="Kale V."/>
            <person name="Holt S."/>
            <person name="Cochrane G."/>
            <person name="Meng A."/>
            <person name="Brown T."/>
            <person name="Cohen L."/>
        </authorList>
    </citation>
    <scope>NUCLEOTIDE SEQUENCE</scope>
    <source>
        <strain evidence="7">CCMP125</strain>
    </source>
</reference>